<dbReference type="Proteomes" id="UP000028481">
    <property type="component" value="Chromosome"/>
</dbReference>
<gene>
    <name evidence="2" type="ORF">HL41_07030</name>
</gene>
<dbReference type="RefSeq" id="WP_038061574.1">
    <property type="nucleotide sequence ID" value="NZ_CP008796.1"/>
</dbReference>
<dbReference type="HOGENOM" id="CLU_629925_0_0_0"/>
<protein>
    <recommendedName>
        <fullName evidence="1">Phage head morphogenesis domain-containing protein</fullName>
    </recommendedName>
</protein>
<evidence type="ECO:0000313" key="3">
    <source>
        <dbReference type="Proteomes" id="UP000028481"/>
    </source>
</evidence>
<feature type="domain" description="Phage head morphogenesis" evidence="1">
    <location>
        <begin position="168"/>
        <end position="275"/>
    </location>
</feature>
<organism evidence="2 3">
    <name type="scientific">Thermodesulfobacterium commune DSM 2178</name>
    <dbReference type="NCBI Taxonomy" id="289377"/>
    <lineage>
        <taxon>Bacteria</taxon>
        <taxon>Pseudomonadati</taxon>
        <taxon>Thermodesulfobacteriota</taxon>
        <taxon>Thermodesulfobacteria</taxon>
        <taxon>Thermodesulfobacteriales</taxon>
        <taxon>Thermodesulfobacteriaceae</taxon>
        <taxon>Thermodesulfobacterium</taxon>
    </lineage>
</organism>
<reference evidence="2 3" key="1">
    <citation type="journal article" date="2015" name="Genome Announc.">
        <title>Genome Sequence of a Sulfate-Reducing Thermophilic Bacterium, Thermodesulfobacterium commune DSM 2178T (Phylum Thermodesulfobacteria).</title>
        <authorList>
            <person name="Bhatnagar S."/>
            <person name="Badger J.H."/>
            <person name="Madupu R."/>
            <person name="Khouri H.M."/>
            <person name="O'Connor E.M."/>
            <person name="Robb F.T."/>
            <person name="Ward N.L."/>
            <person name="Eisen J.A."/>
        </authorList>
    </citation>
    <scope>NUCLEOTIDE SEQUENCE [LARGE SCALE GENOMIC DNA]</scope>
    <source>
        <strain evidence="2 3">DSM 2178</strain>
    </source>
</reference>
<dbReference type="InterPro" id="IPR006528">
    <property type="entry name" value="Phage_head_morphogenesis_dom"/>
</dbReference>
<proteinExistence type="predicted"/>
<dbReference type="Pfam" id="PF04233">
    <property type="entry name" value="Phage_Mu_F"/>
    <property type="match status" value="1"/>
</dbReference>
<accession>A0A075WVG9</accession>
<dbReference type="PaxDb" id="289377-HL41_07030"/>
<dbReference type="EMBL" id="CP008796">
    <property type="protein sequence ID" value="AIH04468.1"/>
    <property type="molecule type" value="Genomic_DNA"/>
</dbReference>
<name>A0A075WVG9_9BACT</name>
<keyword evidence="3" id="KW-1185">Reference proteome</keyword>
<dbReference type="AlphaFoldDB" id="A0A075WVG9"/>
<dbReference type="KEGG" id="tcm:HL41_07030"/>
<sequence>MEGQWDKEGNEIVEKLYKLLYPSLGSSLRDALADILRKATYFISFDDLTRYILITLEEKFQLPEKVKFALKLELEKIYKETQAKALSEVGIIFKPELSIPDFRAISYAEKLHDFYLGKFFRGDREIRLRIVKWFSKYYLEEGNPIGRGQAGIREFLDRFGEYIQPQTEWKARQIIDTSVNFLRNSARIRAMQKARIKRYRWDAVGDRLTCKTCRSFDGRTWEVTEAVRILDAIESSEDPRAIVDYKPFVTTPYKGPSSQAPSRLPPLHPHCRCRIVAEIEEKEIPVTIERPAFAKDNPIQRDLEDEYRALSPKELENKIKAHLGSDWFRPVKGEKGINAYKSAKKEAERHFLKHGHEFGFKTPEEYYHSAYEVIKKPDEVYIERVKDKTFYIFRKGDKVVISSDDDLAIKTYFKLNKPFETFLKERKRDGLIKVL</sequence>
<dbReference type="OrthoDB" id="9765386at2"/>
<evidence type="ECO:0000313" key="2">
    <source>
        <dbReference type="EMBL" id="AIH04468.1"/>
    </source>
</evidence>
<evidence type="ECO:0000259" key="1">
    <source>
        <dbReference type="Pfam" id="PF04233"/>
    </source>
</evidence>